<dbReference type="Proteomes" id="UP000663823">
    <property type="component" value="Unassembled WGS sequence"/>
</dbReference>
<gene>
    <name evidence="2" type="ORF">OTI717_LOCUS23751</name>
    <name evidence="1" type="ORF">RFH988_LOCUS9254</name>
</gene>
<evidence type="ECO:0000313" key="1">
    <source>
        <dbReference type="EMBL" id="CAF0906431.1"/>
    </source>
</evidence>
<protein>
    <submittedName>
        <fullName evidence="1">Uncharacterized protein</fullName>
    </submittedName>
</protein>
<comment type="caution">
    <text evidence="1">The sequence shown here is derived from an EMBL/GenBank/DDBJ whole genome shotgun (WGS) entry which is preliminary data.</text>
</comment>
<proteinExistence type="predicted"/>
<organism evidence="1 3">
    <name type="scientific">Rotaria sordida</name>
    <dbReference type="NCBI Taxonomy" id="392033"/>
    <lineage>
        <taxon>Eukaryota</taxon>
        <taxon>Metazoa</taxon>
        <taxon>Spiralia</taxon>
        <taxon>Gnathifera</taxon>
        <taxon>Rotifera</taxon>
        <taxon>Eurotatoria</taxon>
        <taxon>Bdelloidea</taxon>
        <taxon>Philodinida</taxon>
        <taxon>Philodinidae</taxon>
        <taxon>Rotaria</taxon>
    </lineage>
</organism>
<dbReference type="AlphaFoldDB" id="A0A813ZZQ2"/>
<accession>A0A813ZZQ2</accession>
<reference evidence="1" key="1">
    <citation type="submission" date="2021-02" db="EMBL/GenBank/DDBJ databases">
        <authorList>
            <person name="Nowell W R."/>
        </authorList>
    </citation>
    <scope>NUCLEOTIDE SEQUENCE</scope>
</reference>
<evidence type="ECO:0000313" key="3">
    <source>
        <dbReference type="Proteomes" id="UP000663882"/>
    </source>
</evidence>
<sequence length="100" mass="11213">MNKRAGVASKILLDFKGNFKFVSKIDLGINNDNQKNDSTWLTIAMPLKFFQEALEYLEGEEIEADSLNTQTDKFQQGVIFRDAISSQGLIPSNTPINVTE</sequence>
<dbReference type="EMBL" id="CAJNOO010000324">
    <property type="protein sequence ID" value="CAF0906431.1"/>
    <property type="molecule type" value="Genomic_DNA"/>
</dbReference>
<evidence type="ECO:0000313" key="2">
    <source>
        <dbReference type="EMBL" id="CAF3900363.1"/>
    </source>
</evidence>
<dbReference type="EMBL" id="CAJOAX010004323">
    <property type="protein sequence ID" value="CAF3900363.1"/>
    <property type="molecule type" value="Genomic_DNA"/>
</dbReference>
<name>A0A813ZZQ2_9BILA</name>
<dbReference type="Proteomes" id="UP000663882">
    <property type="component" value="Unassembled WGS sequence"/>
</dbReference>